<dbReference type="Pfam" id="PF02643">
    <property type="entry name" value="DUF192"/>
    <property type="match status" value="1"/>
</dbReference>
<sequence>MTYSGAAAAACAPDVVSIKGSFGQINFDVAVAETPQDRARGLMHVRSMPARSGMLFVYPRPQRLAFWMRNTLIPLDMIFVGPTGEIAKIHTNAIPLDETPIEGGEGLTHVLEINGGLSARFGIAPGDVLRHPSFDPAVAIWPCE</sequence>
<dbReference type="InterPro" id="IPR038695">
    <property type="entry name" value="Saro_0823-like_sf"/>
</dbReference>
<accession>A0A2T6BIN4</accession>
<proteinExistence type="predicted"/>
<evidence type="ECO:0000313" key="2">
    <source>
        <dbReference type="Proteomes" id="UP000243978"/>
    </source>
</evidence>
<evidence type="ECO:0008006" key="3">
    <source>
        <dbReference type="Google" id="ProtNLM"/>
    </source>
</evidence>
<comment type="caution">
    <text evidence="1">The sequence shown here is derived from an EMBL/GenBank/DDBJ whole genome shotgun (WGS) entry which is preliminary data.</text>
</comment>
<dbReference type="Gene3D" id="2.60.120.1140">
    <property type="entry name" value="Protein of unknown function DUF192"/>
    <property type="match status" value="1"/>
</dbReference>
<gene>
    <name evidence="1" type="ORF">C8N43_0581</name>
</gene>
<reference evidence="1 2" key="1">
    <citation type="submission" date="2018-04" db="EMBL/GenBank/DDBJ databases">
        <title>Genomic Encyclopedia of Archaeal and Bacterial Type Strains, Phase II (KMG-II): from individual species to whole genera.</title>
        <authorList>
            <person name="Goeker M."/>
        </authorList>
    </citation>
    <scope>NUCLEOTIDE SEQUENCE [LARGE SCALE GENOMIC DNA]</scope>
    <source>
        <strain evidence="1 2">DSM 100977</strain>
    </source>
</reference>
<name>A0A2T6BIN4_9RHOB</name>
<dbReference type="PANTHER" id="PTHR37953">
    <property type="entry name" value="UPF0127 PROTEIN MJ1496"/>
    <property type="match status" value="1"/>
</dbReference>
<evidence type="ECO:0000313" key="1">
    <source>
        <dbReference type="EMBL" id="PTX55933.1"/>
    </source>
</evidence>
<dbReference type="AlphaFoldDB" id="A0A2T6BIN4"/>
<dbReference type="EMBL" id="QBKS01000001">
    <property type="protein sequence ID" value="PTX55933.1"/>
    <property type="molecule type" value="Genomic_DNA"/>
</dbReference>
<dbReference type="Proteomes" id="UP000243978">
    <property type="component" value="Unassembled WGS sequence"/>
</dbReference>
<dbReference type="InterPro" id="IPR003795">
    <property type="entry name" value="DUF192"/>
</dbReference>
<dbReference type="PANTHER" id="PTHR37953:SF1">
    <property type="entry name" value="UPF0127 PROTEIN MJ1496"/>
    <property type="match status" value="1"/>
</dbReference>
<keyword evidence="2" id="KW-1185">Reference proteome</keyword>
<organism evidence="1 2">
    <name type="scientific">Litoreibacter ponti</name>
    <dbReference type="NCBI Taxonomy" id="1510457"/>
    <lineage>
        <taxon>Bacteria</taxon>
        <taxon>Pseudomonadati</taxon>
        <taxon>Pseudomonadota</taxon>
        <taxon>Alphaproteobacteria</taxon>
        <taxon>Rhodobacterales</taxon>
        <taxon>Roseobacteraceae</taxon>
        <taxon>Litoreibacter</taxon>
    </lineage>
</organism>
<protein>
    <recommendedName>
        <fullName evidence="3">DUF192 domain-containing protein</fullName>
    </recommendedName>
</protein>